<feature type="region of interest" description="Disordered" evidence="1">
    <location>
        <begin position="63"/>
        <end position="102"/>
    </location>
</feature>
<evidence type="ECO:0000259" key="3">
    <source>
        <dbReference type="Pfam" id="PF20522"/>
    </source>
</evidence>
<protein>
    <recommendedName>
        <fullName evidence="3">DUF6737 domain-containing protein</fullName>
    </recommendedName>
</protein>
<feature type="compositionally biased region" description="Polar residues" evidence="1">
    <location>
        <begin position="83"/>
        <end position="97"/>
    </location>
</feature>
<keyword evidence="5" id="KW-1185">Reference proteome</keyword>
<evidence type="ECO:0000256" key="1">
    <source>
        <dbReference type="SAM" id="MobiDB-lite"/>
    </source>
</evidence>
<dbReference type="PANTHER" id="PTHR36046">
    <property type="entry name" value="PROTEIN, PUTATIVE-RELATED"/>
    <property type="match status" value="1"/>
</dbReference>
<dbReference type="RefSeq" id="XP_005643140.1">
    <property type="nucleotide sequence ID" value="XM_005643083.1"/>
</dbReference>
<feature type="transmembrane region" description="Helical" evidence="2">
    <location>
        <begin position="128"/>
        <end position="144"/>
    </location>
</feature>
<dbReference type="Proteomes" id="UP000007264">
    <property type="component" value="Unassembled WGS sequence"/>
</dbReference>
<dbReference type="eggNOG" id="ENOG502RZ63">
    <property type="taxonomic scope" value="Eukaryota"/>
</dbReference>
<dbReference type="InterPro" id="IPR046625">
    <property type="entry name" value="DUF6737"/>
</dbReference>
<proteinExistence type="predicted"/>
<name>I0YJM7_COCSC</name>
<dbReference type="EMBL" id="AGSI01000023">
    <property type="protein sequence ID" value="EIE18596.1"/>
    <property type="molecule type" value="Genomic_DNA"/>
</dbReference>
<sequence length="190" mass="21929">MALVRSSRSLGRGPDQTSCLHQYTSIKRRWIHQTCCIARVSSQNSAQEYRLCRARQDNHRPRRQHIYTYKPARRRRGSGRSSFTAVTSSQLDTTSGSDAKGENRENILPEQQLDTNVWAYKPFWCQPWTILGTGAALTAFANLVSHGSVLWTLVVGIPISAWWFLFLVVYPAQYREYVEEQRSFQQLDED</sequence>
<accession>I0YJM7</accession>
<dbReference type="KEGG" id="csl:COCSUDRAFT_26336"/>
<dbReference type="GeneID" id="17036481"/>
<keyword evidence="2" id="KW-0812">Transmembrane</keyword>
<dbReference type="GO" id="GO:0009507">
    <property type="term" value="C:chloroplast"/>
    <property type="evidence" value="ECO:0007669"/>
    <property type="project" value="TreeGrafter"/>
</dbReference>
<feature type="transmembrane region" description="Helical" evidence="2">
    <location>
        <begin position="150"/>
        <end position="172"/>
    </location>
</feature>
<evidence type="ECO:0000313" key="5">
    <source>
        <dbReference type="Proteomes" id="UP000007264"/>
    </source>
</evidence>
<feature type="compositionally biased region" description="Basic residues" evidence="1">
    <location>
        <begin position="63"/>
        <end position="78"/>
    </location>
</feature>
<feature type="domain" description="DUF6737" evidence="3">
    <location>
        <begin position="116"/>
        <end position="172"/>
    </location>
</feature>
<keyword evidence="2" id="KW-1133">Transmembrane helix</keyword>
<evidence type="ECO:0000256" key="2">
    <source>
        <dbReference type="SAM" id="Phobius"/>
    </source>
</evidence>
<keyword evidence="2" id="KW-0472">Membrane</keyword>
<dbReference type="OrthoDB" id="1747990at2759"/>
<gene>
    <name evidence="4" type="ORF">COCSUDRAFT_26336</name>
</gene>
<evidence type="ECO:0000313" key="4">
    <source>
        <dbReference type="EMBL" id="EIE18596.1"/>
    </source>
</evidence>
<dbReference type="AlphaFoldDB" id="I0YJM7"/>
<organism evidence="4 5">
    <name type="scientific">Coccomyxa subellipsoidea (strain C-169)</name>
    <name type="common">Green microalga</name>
    <dbReference type="NCBI Taxonomy" id="574566"/>
    <lineage>
        <taxon>Eukaryota</taxon>
        <taxon>Viridiplantae</taxon>
        <taxon>Chlorophyta</taxon>
        <taxon>core chlorophytes</taxon>
        <taxon>Trebouxiophyceae</taxon>
        <taxon>Trebouxiophyceae incertae sedis</taxon>
        <taxon>Coccomyxaceae</taxon>
        <taxon>Coccomyxa</taxon>
        <taxon>Coccomyxa subellipsoidea</taxon>
    </lineage>
</organism>
<dbReference type="Pfam" id="PF20522">
    <property type="entry name" value="DUF6737"/>
    <property type="match status" value="1"/>
</dbReference>
<reference evidence="4 5" key="1">
    <citation type="journal article" date="2012" name="Genome Biol.">
        <title>The genome of the polar eukaryotic microalga coccomyxa subellipsoidea reveals traits of cold adaptation.</title>
        <authorList>
            <person name="Blanc G."/>
            <person name="Agarkova I."/>
            <person name="Grimwood J."/>
            <person name="Kuo A."/>
            <person name="Brueggeman A."/>
            <person name="Dunigan D."/>
            <person name="Gurnon J."/>
            <person name="Ladunga I."/>
            <person name="Lindquist E."/>
            <person name="Lucas S."/>
            <person name="Pangilinan J."/>
            <person name="Proschold T."/>
            <person name="Salamov A."/>
            <person name="Schmutz J."/>
            <person name="Weeks D."/>
            <person name="Yamada T."/>
            <person name="Claverie J.M."/>
            <person name="Grigoriev I."/>
            <person name="Van Etten J."/>
            <person name="Lomsadze A."/>
            <person name="Borodovsky M."/>
        </authorList>
    </citation>
    <scope>NUCLEOTIDE SEQUENCE [LARGE SCALE GENOMIC DNA]</scope>
    <source>
        <strain evidence="4 5">C-169</strain>
    </source>
</reference>
<dbReference type="PANTHER" id="PTHR36046:SF1">
    <property type="entry name" value="DUF6737 DOMAIN-CONTAINING PROTEIN"/>
    <property type="match status" value="1"/>
</dbReference>
<comment type="caution">
    <text evidence="4">The sequence shown here is derived from an EMBL/GenBank/DDBJ whole genome shotgun (WGS) entry which is preliminary data.</text>
</comment>